<evidence type="ECO:0000313" key="3">
    <source>
        <dbReference type="EMBL" id="TDC87831.1"/>
    </source>
</evidence>
<sequence>MCSQAGLTPRHREPDTERARSHITKPGPPILRWALIEAIQRVTKTS</sequence>
<name>A0A4R4U920_9ACTN</name>
<dbReference type="GO" id="GO:0004803">
    <property type="term" value="F:transposase activity"/>
    <property type="evidence" value="ECO:0007669"/>
    <property type="project" value="InterPro"/>
</dbReference>
<evidence type="ECO:0000256" key="1">
    <source>
        <dbReference type="SAM" id="MobiDB-lite"/>
    </source>
</evidence>
<reference evidence="3 4" key="1">
    <citation type="submission" date="2019-03" db="EMBL/GenBank/DDBJ databases">
        <title>Draft genome sequences of novel Actinobacteria.</title>
        <authorList>
            <person name="Sahin N."/>
            <person name="Ay H."/>
            <person name="Saygin H."/>
        </authorList>
    </citation>
    <scope>NUCLEOTIDE SEQUENCE [LARGE SCALE GENOMIC DNA]</scope>
    <source>
        <strain evidence="3 4">KC310</strain>
    </source>
</reference>
<protein>
    <recommendedName>
        <fullName evidence="2">Transposase IS116/IS110/IS902 C-terminal domain-containing protein</fullName>
    </recommendedName>
</protein>
<proteinExistence type="predicted"/>
<dbReference type="AlphaFoldDB" id="A0A4R4U920"/>
<gene>
    <name evidence="3" type="ORF">E1292_46335</name>
</gene>
<dbReference type="GO" id="GO:0006313">
    <property type="term" value="P:DNA transposition"/>
    <property type="evidence" value="ECO:0007669"/>
    <property type="project" value="InterPro"/>
</dbReference>
<feature type="region of interest" description="Disordered" evidence="1">
    <location>
        <begin position="1"/>
        <end position="27"/>
    </location>
</feature>
<dbReference type="Proteomes" id="UP000295258">
    <property type="component" value="Unassembled WGS sequence"/>
</dbReference>
<feature type="domain" description="Transposase IS116/IS110/IS902 C-terminal" evidence="2">
    <location>
        <begin position="3"/>
        <end position="43"/>
    </location>
</feature>
<feature type="compositionally biased region" description="Basic and acidic residues" evidence="1">
    <location>
        <begin position="10"/>
        <end position="20"/>
    </location>
</feature>
<dbReference type="Pfam" id="PF02371">
    <property type="entry name" value="Transposase_20"/>
    <property type="match status" value="1"/>
</dbReference>
<accession>A0A4R4U920</accession>
<dbReference type="InterPro" id="IPR003346">
    <property type="entry name" value="Transposase_20"/>
</dbReference>
<dbReference type="RefSeq" id="WP_132606172.1">
    <property type="nucleotide sequence ID" value="NZ_SMKO01000262.1"/>
</dbReference>
<organism evidence="3 4">
    <name type="scientific">Nonomuraea deserti</name>
    <dbReference type="NCBI Taxonomy" id="1848322"/>
    <lineage>
        <taxon>Bacteria</taxon>
        <taxon>Bacillati</taxon>
        <taxon>Actinomycetota</taxon>
        <taxon>Actinomycetes</taxon>
        <taxon>Streptosporangiales</taxon>
        <taxon>Streptosporangiaceae</taxon>
        <taxon>Nonomuraea</taxon>
    </lineage>
</organism>
<dbReference type="EMBL" id="SMKO01000262">
    <property type="protein sequence ID" value="TDC87831.1"/>
    <property type="molecule type" value="Genomic_DNA"/>
</dbReference>
<evidence type="ECO:0000259" key="2">
    <source>
        <dbReference type="Pfam" id="PF02371"/>
    </source>
</evidence>
<dbReference type="GO" id="GO:0003677">
    <property type="term" value="F:DNA binding"/>
    <property type="evidence" value="ECO:0007669"/>
    <property type="project" value="InterPro"/>
</dbReference>
<comment type="caution">
    <text evidence="3">The sequence shown here is derived from an EMBL/GenBank/DDBJ whole genome shotgun (WGS) entry which is preliminary data.</text>
</comment>
<keyword evidence="4" id="KW-1185">Reference proteome</keyword>
<evidence type="ECO:0000313" key="4">
    <source>
        <dbReference type="Proteomes" id="UP000295258"/>
    </source>
</evidence>